<dbReference type="AlphaFoldDB" id="A0A2G9SCF3"/>
<proteinExistence type="predicted"/>
<evidence type="ECO:0000256" key="1">
    <source>
        <dbReference type="SAM" id="MobiDB-lite"/>
    </source>
</evidence>
<dbReference type="OrthoDB" id="6612291at2759"/>
<sequence length="83" mass="9095">MMDGEDSQPLLDPSPTEERLTQQSSYLRKVQNRNLYLATLAAVLGPLSFGFVLGFSSPAISDLKHADDPRLILDKGTASWFGV</sequence>
<keyword evidence="2" id="KW-1133">Transmembrane helix</keyword>
<evidence type="ECO:0000313" key="4">
    <source>
        <dbReference type="Proteomes" id="UP000228934"/>
    </source>
</evidence>
<feature type="region of interest" description="Disordered" evidence="1">
    <location>
        <begin position="1"/>
        <end position="23"/>
    </location>
</feature>
<feature type="transmembrane region" description="Helical" evidence="2">
    <location>
        <begin position="35"/>
        <end position="55"/>
    </location>
</feature>
<protein>
    <submittedName>
        <fullName evidence="3">Uncharacterized protein</fullName>
    </submittedName>
</protein>
<accession>A0A2G9SCF3</accession>
<keyword evidence="2" id="KW-0472">Membrane</keyword>
<name>A0A2G9SCF3_AQUCT</name>
<feature type="non-terminal residue" evidence="3">
    <location>
        <position position="83"/>
    </location>
</feature>
<evidence type="ECO:0000313" key="3">
    <source>
        <dbReference type="EMBL" id="PIO37828.1"/>
    </source>
</evidence>
<dbReference type="Proteomes" id="UP000228934">
    <property type="component" value="Unassembled WGS sequence"/>
</dbReference>
<organism evidence="3 4">
    <name type="scientific">Aquarana catesbeiana</name>
    <name type="common">American bullfrog</name>
    <name type="synonym">Rana catesbeiana</name>
    <dbReference type="NCBI Taxonomy" id="8400"/>
    <lineage>
        <taxon>Eukaryota</taxon>
        <taxon>Metazoa</taxon>
        <taxon>Chordata</taxon>
        <taxon>Craniata</taxon>
        <taxon>Vertebrata</taxon>
        <taxon>Euteleostomi</taxon>
        <taxon>Amphibia</taxon>
        <taxon>Batrachia</taxon>
        <taxon>Anura</taxon>
        <taxon>Neobatrachia</taxon>
        <taxon>Ranoidea</taxon>
        <taxon>Ranidae</taxon>
        <taxon>Aquarana</taxon>
    </lineage>
</organism>
<keyword evidence="4" id="KW-1185">Reference proteome</keyword>
<reference evidence="4" key="1">
    <citation type="journal article" date="2017" name="Nat. Commun.">
        <title>The North American bullfrog draft genome provides insight into hormonal regulation of long noncoding RNA.</title>
        <authorList>
            <person name="Hammond S.A."/>
            <person name="Warren R.L."/>
            <person name="Vandervalk B.P."/>
            <person name="Kucuk E."/>
            <person name="Khan H."/>
            <person name="Gibb E.A."/>
            <person name="Pandoh P."/>
            <person name="Kirk H."/>
            <person name="Zhao Y."/>
            <person name="Jones M."/>
            <person name="Mungall A.J."/>
            <person name="Coope R."/>
            <person name="Pleasance S."/>
            <person name="Moore R.A."/>
            <person name="Holt R.A."/>
            <person name="Round J.M."/>
            <person name="Ohora S."/>
            <person name="Walle B.V."/>
            <person name="Veldhoen N."/>
            <person name="Helbing C.C."/>
            <person name="Birol I."/>
        </authorList>
    </citation>
    <scope>NUCLEOTIDE SEQUENCE [LARGE SCALE GENOMIC DNA]</scope>
</reference>
<gene>
    <name evidence="3" type="ORF">AB205_0103870</name>
</gene>
<dbReference type="EMBL" id="KV924374">
    <property type="protein sequence ID" value="PIO37828.1"/>
    <property type="molecule type" value="Genomic_DNA"/>
</dbReference>
<evidence type="ECO:0000256" key="2">
    <source>
        <dbReference type="SAM" id="Phobius"/>
    </source>
</evidence>
<keyword evidence="2" id="KW-0812">Transmembrane</keyword>